<keyword evidence="10" id="KW-1185">Reference proteome</keyword>
<dbReference type="InterPro" id="IPR011701">
    <property type="entry name" value="MFS"/>
</dbReference>
<keyword evidence="6 7" id="KW-0472">Membrane</keyword>
<dbReference type="STRING" id="1178515.SY83_20585"/>
<dbReference type="GO" id="GO:0022857">
    <property type="term" value="F:transmembrane transporter activity"/>
    <property type="evidence" value="ECO:0007669"/>
    <property type="project" value="InterPro"/>
</dbReference>
<dbReference type="OrthoDB" id="2986280at2"/>
<keyword evidence="5 7" id="KW-1133">Transmembrane helix</keyword>
<sequence length="445" mass="48179">MEKTKRNKLLDITFDNPNDITFDSEVEAHAENQEDEKSGKSASSGKNTGKGVLLQFFAIATIPLVMVLGNSMLVPILPQLERELGVSQFQSSLVITLFSVTAGLFIPIAGYMSDRFSRKAIIIPSLIVYGAAGVLAGFGAVWNSYTILIIARAIQGLGAAGTAPIAMALVGDLYSGGTESKALGLTEASNGTGKVLSPILGSLLALIVWYAAFFAFPLFCVISLLCVMFLIKEPKKDKKPPTLKEYLHQIGAIFHKHGKWLIPAFFAGSLALFILFGVLFYLSDILEKEPYTIDGVLKGVILAIPLLGLVATSYTTGSKIKKNGVLMRRLMLIGLVMMSVSLLLTIFFMRNIYVFIGLLTLSSVGTGLLVPCLNTMITGCVKKAQRGMITSLYSSLRFLGVAAGPPLFGWMMEKSEKWIFISVSILSSFTLALVFFLIKPDKKVS</sequence>
<reference evidence="9 10" key="1">
    <citation type="submission" date="2015-01" db="EMBL/GenBank/DDBJ databases">
        <title>Paenibacillus swuensis/DY6/whole genome sequencing.</title>
        <authorList>
            <person name="Kim M.K."/>
            <person name="Srinivasan S."/>
            <person name="Lee J.-J."/>
        </authorList>
    </citation>
    <scope>NUCLEOTIDE SEQUENCE [LARGE SCALE GENOMIC DNA]</scope>
    <source>
        <strain evidence="9 10">DY6</strain>
    </source>
</reference>
<feature type="transmembrane region" description="Helical" evidence="7">
    <location>
        <begin position="52"/>
        <end position="77"/>
    </location>
</feature>
<dbReference type="CDD" id="cd17474">
    <property type="entry name" value="MFS_YfmO_like"/>
    <property type="match status" value="1"/>
</dbReference>
<dbReference type="SUPFAM" id="SSF103473">
    <property type="entry name" value="MFS general substrate transporter"/>
    <property type="match status" value="1"/>
</dbReference>
<dbReference type="Proteomes" id="UP000076927">
    <property type="component" value="Chromosome"/>
</dbReference>
<evidence type="ECO:0000256" key="3">
    <source>
        <dbReference type="ARBA" id="ARBA00022475"/>
    </source>
</evidence>
<dbReference type="InterPro" id="IPR020846">
    <property type="entry name" value="MFS_dom"/>
</dbReference>
<comment type="subcellular location">
    <subcellularLocation>
        <location evidence="1">Cell membrane</location>
        <topology evidence="1">Multi-pass membrane protein</topology>
    </subcellularLocation>
</comment>
<evidence type="ECO:0000256" key="7">
    <source>
        <dbReference type="SAM" id="Phobius"/>
    </source>
</evidence>
<keyword evidence="2" id="KW-0813">Transport</keyword>
<feature type="domain" description="Major facilitator superfamily (MFS) profile" evidence="8">
    <location>
        <begin position="55"/>
        <end position="442"/>
    </location>
</feature>
<dbReference type="RefSeq" id="WP_068609946.1">
    <property type="nucleotide sequence ID" value="NZ_CP011388.1"/>
</dbReference>
<feature type="transmembrane region" description="Helical" evidence="7">
    <location>
        <begin position="207"/>
        <end position="231"/>
    </location>
</feature>
<name>A0A172TMU0_9BACL</name>
<evidence type="ECO:0000256" key="2">
    <source>
        <dbReference type="ARBA" id="ARBA00022448"/>
    </source>
</evidence>
<keyword evidence="3" id="KW-1003">Cell membrane</keyword>
<dbReference type="KEGG" id="pswu:SY83_20585"/>
<dbReference type="InterPro" id="IPR050189">
    <property type="entry name" value="MFS_Efflux_Transporters"/>
</dbReference>
<feature type="transmembrane region" description="Helical" evidence="7">
    <location>
        <begin position="121"/>
        <end position="142"/>
    </location>
</feature>
<evidence type="ECO:0000259" key="8">
    <source>
        <dbReference type="PROSITE" id="PS50850"/>
    </source>
</evidence>
<dbReference type="AlphaFoldDB" id="A0A172TMU0"/>
<feature type="transmembrane region" description="Helical" evidence="7">
    <location>
        <begin position="295"/>
        <end position="314"/>
    </location>
</feature>
<evidence type="ECO:0000256" key="1">
    <source>
        <dbReference type="ARBA" id="ARBA00004651"/>
    </source>
</evidence>
<evidence type="ECO:0000313" key="9">
    <source>
        <dbReference type="EMBL" id="ANE48286.1"/>
    </source>
</evidence>
<dbReference type="InterPro" id="IPR036259">
    <property type="entry name" value="MFS_trans_sf"/>
</dbReference>
<feature type="transmembrane region" description="Helical" evidence="7">
    <location>
        <begin position="394"/>
        <end position="412"/>
    </location>
</feature>
<feature type="transmembrane region" description="Helical" evidence="7">
    <location>
        <begin position="89"/>
        <end position="109"/>
    </location>
</feature>
<dbReference type="EMBL" id="CP011388">
    <property type="protein sequence ID" value="ANE48286.1"/>
    <property type="molecule type" value="Genomic_DNA"/>
</dbReference>
<feature type="transmembrane region" description="Helical" evidence="7">
    <location>
        <begin position="352"/>
        <end position="373"/>
    </location>
</feature>
<gene>
    <name evidence="9" type="ORF">SY83_20585</name>
</gene>
<dbReference type="Pfam" id="PF07690">
    <property type="entry name" value="MFS_1"/>
    <property type="match status" value="1"/>
</dbReference>
<feature type="transmembrane region" description="Helical" evidence="7">
    <location>
        <begin position="260"/>
        <end position="283"/>
    </location>
</feature>
<evidence type="ECO:0000256" key="6">
    <source>
        <dbReference type="ARBA" id="ARBA00023136"/>
    </source>
</evidence>
<dbReference type="PANTHER" id="PTHR43124">
    <property type="entry name" value="PURINE EFFLUX PUMP PBUE"/>
    <property type="match status" value="1"/>
</dbReference>
<dbReference type="PRINTS" id="PR01035">
    <property type="entry name" value="TCRTETA"/>
</dbReference>
<feature type="transmembrane region" description="Helical" evidence="7">
    <location>
        <begin position="418"/>
        <end position="438"/>
    </location>
</feature>
<dbReference type="Gene3D" id="1.20.1250.20">
    <property type="entry name" value="MFS general substrate transporter like domains"/>
    <property type="match status" value="1"/>
</dbReference>
<protein>
    <submittedName>
        <fullName evidence="9">MFS transporter</fullName>
    </submittedName>
</protein>
<dbReference type="PANTHER" id="PTHR43124:SF3">
    <property type="entry name" value="CHLORAMPHENICOL EFFLUX PUMP RV0191"/>
    <property type="match status" value="1"/>
</dbReference>
<dbReference type="GO" id="GO:0005886">
    <property type="term" value="C:plasma membrane"/>
    <property type="evidence" value="ECO:0007669"/>
    <property type="project" value="UniProtKB-SubCell"/>
</dbReference>
<organism evidence="9 10">
    <name type="scientific">Paenibacillus swuensis</name>
    <dbReference type="NCBI Taxonomy" id="1178515"/>
    <lineage>
        <taxon>Bacteria</taxon>
        <taxon>Bacillati</taxon>
        <taxon>Bacillota</taxon>
        <taxon>Bacilli</taxon>
        <taxon>Bacillales</taxon>
        <taxon>Paenibacillaceae</taxon>
        <taxon>Paenibacillus</taxon>
    </lineage>
</organism>
<dbReference type="PATRIC" id="fig|1178515.4.peg.4167"/>
<evidence type="ECO:0000256" key="4">
    <source>
        <dbReference type="ARBA" id="ARBA00022692"/>
    </source>
</evidence>
<proteinExistence type="predicted"/>
<evidence type="ECO:0000256" key="5">
    <source>
        <dbReference type="ARBA" id="ARBA00022989"/>
    </source>
</evidence>
<feature type="transmembrane region" description="Helical" evidence="7">
    <location>
        <begin position="326"/>
        <end position="346"/>
    </location>
</feature>
<dbReference type="PROSITE" id="PS50850">
    <property type="entry name" value="MFS"/>
    <property type="match status" value="1"/>
</dbReference>
<evidence type="ECO:0000313" key="10">
    <source>
        <dbReference type="Proteomes" id="UP000076927"/>
    </source>
</evidence>
<accession>A0A172TMU0</accession>
<dbReference type="InterPro" id="IPR001958">
    <property type="entry name" value="Tet-R_TetA/multi-R_MdtG-like"/>
</dbReference>
<keyword evidence="4 7" id="KW-0812">Transmembrane</keyword>